<dbReference type="InterPro" id="IPR036779">
    <property type="entry name" value="LysM_dom_sf"/>
</dbReference>
<keyword evidence="3" id="KW-1185">Reference proteome</keyword>
<dbReference type="AlphaFoldDB" id="A0A2I0QSB3"/>
<dbReference type="Pfam" id="PF01476">
    <property type="entry name" value="LysM"/>
    <property type="match status" value="3"/>
</dbReference>
<sequence length="269" mass="29649">MPIPPGTHILHTVQGGDTLYQIANRYESDVEAIVEANGIYPPFTDPYLIFPGQVLIVPKIISNLSNTLYVVQNGDTVGSIAFRFSAHPDLLIGTNYSIQNPNYIFPNQQLLLPAYIYEIESGDTLSGISTRTGASIEEILRANANRPAISPDLIYPGTQMIIPLPSSRNIIVTQPLPGSSVSDGSILEGYARAFEANVLYRLLDFNQNEIIEETFTTAEYGAPTYGRFRTNLTFDRAPSTQRGELQVYTRSAQDGSVQDLVRLGIQFNT</sequence>
<accession>A0A2I0QSB3</accession>
<protein>
    <submittedName>
        <fullName evidence="2">Peptidoglycan-binding LysM</fullName>
    </submittedName>
</protein>
<dbReference type="Proteomes" id="UP000243524">
    <property type="component" value="Unassembled WGS sequence"/>
</dbReference>
<dbReference type="SMART" id="SM00257">
    <property type="entry name" value="LysM"/>
    <property type="match status" value="3"/>
</dbReference>
<feature type="domain" description="LysM" evidence="1">
    <location>
        <begin position="9"/>
        <end position="57"/>
    </location>
</feature>
<dbReference type="PANTHER" id="PTHR33734:SF22">
    <property type="entry name" value="MEMBRANE-BOUND LYTIC MUREIN TRANSGLYCOSYLASE D"/>
    <property type="match status" value="1"/>
</dbReference>
<organism evidence="2 3">
    <name type="scientific">Halalkalibacillus sediminis</name>
    <dbReference type="NCBI Taxonomy" id="2018042"/>
    <lineage>
        <taxon>Bacteria</taxon>
        <taxon>Bacillati</taxon>
        <taxon>Bacillota</taxon>
        <taxon>Bacilli</taxon>
        <taxon>Bacillales</taxon>
        <taxon>Bacillaceae</taxon>
        <taxon>Halalkalibacillus</taxon>
    </lineage>
</organism>
<proteinExistence type="predicted"/>
<dbReference type="PANTHER" id="PTHR33734">
    <property type="entry name" value="LYSM DOMAIN-CONTAINING GPI-ANCHORED PROTEIN 2"/>
    <property type="match status" value="1"/>
</dbReference>
<reference evidence="2 3" key="1">
    <citation type="submission" date="2017-06" db="EMBL/GenBank/DDBJ databases">
        <title>the draft geome sequence of Illustriluteabacillus marina B3227.</title>
        <authorList>
            <person name="He R.-H."/>
            <person name="Du Z.-J."/>
        </authorList>
    </citation>
    <scope>NUCLEOTIDE SEQUENCE [LARGE SCALE GENOMIC DNA]</scope>
    <source>
        <strain evidence="2 3">B3227</strain>
    </source>
</reference>
<dbReference type="PROSITE" id="PS51782">
    <property type="entry name" value="LYSM"/>
    <property type="match status" value="3"/>
</dbReference>
<feature type="domain" description="LysM" evidence="1">
    <location>
        <begin position="115"/>
        <end position="162"/>
    </location>
</feature>
<dbReference type="Pfam" id="PF10648">
    <property type="entry name" value="Gmad2"/>
    <property type="match status" value="1"/>
</dbReference>
<dbReference type="OrthoDB" id="308800at2"/>
<dbReference type="InterPro" id="IPR018911">
    <property type="entry name" value="Gmad2_Ig-like_dom"/>
</dbReference>
<evidence type="ECO:0000313" key="2">
    <source>
        <dbReference type="EMBL" id="PKR76990.1"/>
    </source>
</evidence>
<dbReference type="SUPFAM" id="SSF54106">
    <property type="entry name" value="LysM domain"/>
    <property type="match status" value="3"/>
</dbReference>
<dbReference type="Gene3D" id="3.10.350.10">
    <property type="entry name" value="LysM domain"/>
    <property type="match status" value="3"/>
</dbReference>
<name>A0A2I0QSB3_9BACI</name>
<dbReference type="CDD" id="cd00118">
    <property type="entry name" value="LysM"/>
    <property type="match status" value="3"/>
</dbReference>
<evidence type="ECO:0000313" key="3">
    <source>
        <dbReference type="Proteomes" id="UP000243524"/>
    </source>
</evidence>
<comment type="caution">
    <text evidence="2">The sequence shown here is derived from an EMBL/GenBank/DDBJ whole genome shotgun (WGS) entry which is preliminary data.</text>
</comment>
<gene>
    <name evidence="2" type="ORF">CEY16_13725</name>
</gene>
<feature type="domain" description="LysM" evidence="1">
    <location>
        <begin position="67"/>
        <end position="112"/>
    </location>
</feature>
<dbReference type="EMBL" id="PJNH01000004">
    <property type="protein sequence ID" value="PKR76990.1"/>
    <property type="molecule type" value="Genomic_DNA"/>
</dbReference>
<evidence type="ECO:0000259" key="1">
    <source>
        <dbReference type="PROSITE" id="PS51782"/>
    </source>
</evidence>
<dbReference type="InterPro" id="IPR018392">
    <property type="entry name" value="LysM"/>
</dbReference>